<evidence type="ECO:0000313" key="2">
    <source>
        <dbReference type="Proteomes" id="UP000238916"/>
    </source>
</evidence>
<reference evidence="2" key="1">
    <citation type="submission" date="2018-02" db="EMBL/GenBank/DDBJ databases">
        <authorList>
            <person name="Hausmann B."/>
        </authorList>
    </citation>
    <scope>NUCLEOTIDE SEQUENCE [LARGE SCALE GENOMIC DNA]</scope>
    <source>
        <strain evidence="2">Peat soil MAG SbF1</strain>
    </source>
</reference>
<name>A0A2U3KTJ5_9FIRM</name>
<organism evidence="1 2">
    <name type="scientific">Candidatus Desulfosporosinus infrequens</name>
    <dbReference type="NCBI Taxonomy" id="2043169"/>
    <lineage>
        <taxon>Bacteria</taxon>
        <taxon>Bacillati</taxon>
        <taxon>Bacillota</taxon>
        <taxon>Clostridia</taxon>
        <taxon>Eubacteriales</taxon>
        <taxon>Desulfitobacteriaceae</taxon>
        <taxon>Desulfosporosinus</taxon>
    </lineage>
</organism>
<dbReference type="AlphaFoldDB" id="A0A2U3KTJ5"/>
<dbReference type="Proteomes" id="UP000238916">
    <property type="component" value="Unassembled WGS sequence"/>
</dbReference>
<sequence>MSIRFFDFKYRLSGIITGIEDPIEFTLILKLETERKIQNLISAF</sequence>
<evidence type="ECO:0000313" key="1">
    <source>
        <dbReference type="EMBL" id="SPF42985.1"/>
    </source>
</evidence>
<protein>
    <submittedName>
        <fullName evidence="1">Uncharacterized protein</fullName>
    </submittedName>
</protein>
<accession>A0A2U3KTJ5</accession>
<dbReference type="EMBL" id="OMOF01000191">
    <property type="protein sequence ID" value="SPF42985.1"/>
    <property type="molecule type" value="Genomic_DNA"/>
</dbReference>
<gene>
    <name evidence="1" type="ORF">SBF1_2700005</name>
</gene>
<proteinExistence type="predicted"/>